<dbReference type="Proteomes" id="UP000501812">
    <property type="component" value="Chromosome"/>
</dbReference>
<dbReference type="RefSeq" id="WP_169457878.1">
    <property type="nucleotide sequence ID" value="NZ_CP051774.1"/>
</dbReference>
<feature type="domain" description="Ice-binding protein C-terminal" evidence="1">
    <location>
        <begin position="7"/>
        <end position="29"/>
    </location>
</feature>
<evidence type="ECO:0000313" key="2">
    <source>
        <dbReference type="EMBL" id="QJE99394.1"/>
    </source>
</evidence>
<dbReference type="NCBIfam" id="TIGR02595">
    <property type="entry name" value="PEP_CTERM"/>
    <property type="match status" value="1"/>
</dbReference>
<protein>
    <submittedName>
        <fullName evidence="2">PEP-CTERM sorting domain-containing protein</fullName>
    </submittedName>
</protein>
<name>A0A858RS56_9BACT</name>
<dbReference type="KEGG" id="luo:HHL09_26020"/>
<dbReference type="InterPro" id="IPR013424">
    <property type="entry name" value="Ice-binding_C"/>
</dbReference>
<reference evidence="2 3" key="1">
    <citation type="submission" date="2020-04" db="EMBL/GenBank/DDBJ databases">
        <title>Luteolibacter sp. G-1-1-1 isolated from soil.</title>
        <authorList>
            <person name="Dahal R.H."/>
        </authorList>
    </citation>
    <scope>NUCLEOTIDE SEQUENCE [LARGE SCALE GENOMIC DNA]</scope>
    <source>
        <strain evidence="2 3">G-1-1-1</strain>
    </source>
</reference>
<accession>A0A858RS56</accession>
<evidence type="ECO:0000259" key="1">
    <source>
        <dbReference type="Pfam" id="PF07589"/>
    </source>
</evidence>
<dbReference type="EMBL" id="CP051774">
    <property type="protein sequence ID" value="QJE99394.1"/>
    <property type="molecule type" value="Genomic_DNA"/>
</dbReference>
<organism evidence="2 3">
    <name type="scientific">Luteolibacter luteus</name>
    <dbReference type="NCBI Taxonomy" id="2728835"/>
    <lineage>
        <taxon>Bacteria</taxon>
        <taxon>Pseudomonadati</taxon>
        <taxon>Verrucomicrobiota</taxon>
        <taxon>Verrucomicrobiia</taxon>
        <taxon>Verrucomicrobiales</taxon>
        <taxon>Verrucomicrobiaceae</taxon>
        <taxon>Luteolibacter</taxon>
    </lineage>
</organism>
<keyword evidence="3" id="KW-1185">Reference proteome</keyword>
<dbReference type="Pfam" id="PF07589">
    <property type="entry name" value="PEP-CTERM"/>
    <property type="match status" value="1"/>
</dbReference>
<proteinExistence type="predicted"/>
<gene>
    <name evidence="2" type="ORF">HHL09_26020</name>
</gene>
<sequence>MQIDLSPIPEPSTLMIAGAGLMIAGLRRRRF</sequence>
<evidence type="ECO:0000313" key="3">
    <source>
        <dbReference type="Proteomes" id="UP000501812"/>
    </source>
</evidence>
<dbReference type="AlphaFoldDB" id="A0A858RS56"/>